<comment type="caution">
    <text evidence="1">The sequence shown here is derived from an EMBL/GenBank/DDBJ whole genome shotgun (WGS) entry which is preliminary data.</text>
</comment>
<name>A0A420GGF0_9BURK</name>
<dbReference type="Proteomes" id="UP000283709">
    <property type="component" value="Unassembled WGS sequence"/>
</dbReference>
<reference evidence="1 2" key="1">
    <citation type="submission" date="2016-07" db="EMBL/GenBank/DDBJ databases">
        <title>Genome analysis of Burkholderia fungorum ES3-20.</title>
        <authorList>
            <person name="Xu D."/>
            <person name="Yao R."/>
            <person name="Zheng S."/>
        </authorList>
    </citation>
    <scope>NUCLEOTIDE SEQUENCE [LARGE SCALE GENOMIC DNA]</scope>
    <source>
        <strain evidence="1 2">ES3-20</strain>
    </source>
</reference>
<evidence type="ECO:0000313" key="1">
    <source>
        <dbReference type="EMBL" id="RKF44216.1"/>
    </source>
</evidence>
<accession>A0A420GGF0</accession>
<gene>
    <name evidence="1" type="ORF">BCY88_29210</name>
</gene>
<protein>
    <submittedName>
        <fullName evidence="1">Uncharacterized protein</fullName>
    </submittedName>
</protein>
<dbReference type="AlphaFoldDB" id="A0A420GGF0"/>
<proteinExistence type="predicted"/>
<sequence length="71" mass="8105">MSNTRHVRFRAGSNVTERRVPGLTAESSDRVHASVACEGSRNRRFSVSITASVRRDPPQDVWRIWLLEARL</sequence>
<organism evidence="1 2">
    <name type="scientific">Paraburkholderia fungorum</name>
    <dbReference type="NCBI Taxonomy" id="134537"/>
    <lineage>
        <taxon>Bacteria</taxon>
        <taxon>Pseudomonadati</taxon>
        <taxon>Pseudomonadota</taxon>
        <taxon>Betaproteobacteria</taxon>
        <taxon>Burkholderiales</taxon>
        <taxon>Burkholderiaceae</taxon>
        <taxon>Paraburkholderia</taxon>
    </lineage>
</organism>
<dbReference type="EMBL" id="MCAS01000020">
    <property type="protein sequence ID" value="RKF44216.1"/>
    <property type="molecule type" value="Genomic_DNA"/>
</dbReference>
<evidence type="ECO:0000313" key="2">
    <source>
        <dbReference type="Proteomes" id="UP000283709"/>
    </source>
</evidence>